<proteinExistence type="predicted"/>
<reference evidence="1" key="1">
    <citation type="submission" date="2021-08" db="EMBL/GenBank/DDBJ databases">
        <title>Novel anaerobic bacterium isolated from sea squirt in East Sea, Republic of Korea.</title>
        <authorList>
            <person name="Nguyen T.H."/>
            <person name="Li Z."/>
            <person name="Lee Y.-J."/>
            <person name="Ko J."/>
            <person name="Kim S.-G."/>
        </authorList>
    </citation>
    <scope>NUCLEOTIDE SEQUENCE</scope>
    <source>
        <strain evidence="1">KCTC 25031</strain>
    </source>
</reference>
<evidence type="ECO:0000313" key="1">
    <source>
        <dbReference type="EMBL" id="QZE14275.1"/>
    </source>
</evidence>
<organism evidence="1 2">
    <name type="scientific">Halosquirtibacter laminarini</name>
    <dbReference type="NCBI Taxonomy" id="3374600"/>
    <lineage>
        <taxon>Bacteria</taxon>
        <taxon>Pseudomonadati</taxon>
        <taxon>Bacteroidota</taxon>
        <taxon>Bacteroidia</taxon>
        <taxon>Marinilabiliales</taxon>
        <taxon>Prolixibacteraceae</taxon>
        <taxon>Halosquirtibacter</taxon>
    </lineage>
</organism>
<name>A0AC61NF94_9BACT</name>
<evidence type="ECO:0000313" key="2">
    <source>
        <dbReference type="Proteomes" id="UP000826212"/>
    </source>
</evidence>
<accession>A0AC61NF94</accession>
<protein>
    <submittedName>
        <fullName evidence="1">Uncharacterized protein</fullName>
    </submittedName>
</protein>
<keyword evidence="2" id="KW-1185">Reference proteome</keyword>
<dbReference type="EMBL" id="CP081303">
    <property type="protein sequence ID" value="QZE14275.1"/>
    <property type="molecule type" value="Genomic_DNA"/>
</dbReference>
<gene>
    <name evidence="1" type="ORF">K4L44_17465</name>
</gene>
<sequence length="123" mass="14113">MTIRKTLYALMAGMVAGIINAIFSYFCMDSIDHAFFFYLCIFHINFGVAIQLVKRWTGLRRTYNILHLNGASILLYMSTNLLESRVLFVGVVVLTYAIVVGYLYYFYQKRLDKSASGLDIAIR</sequence>
<dbReference type="Proteomes" id="UP000826212">
    <property type="component" value="Chromosome"/>
</dbReference>